<organism evidence="2 3">
    <name type="scientific">Armillaria luteobubalina</name>
    <dbReference type="NCBI Taxonomy" id="153913"/>
    <lineage>
        <taxon>Eukaryota</taxon>
        <taxon>Fungi</taxon>
        <taxon>Dikarya</taxon>
        <taxon>Basidiomycota</taxon>
        <taxon>Agaricomycotina</taxon>
        <taxon>Agaricomycetes</taxon>
        <taxon>Agaricomycetidae</taxon>
        <taxon>Agaricales</taxon>
        <taxon>Marasmiineae</taxon>
        <taxon>Physalacriaceae</taxon>
        <taxon>Armillaria</taxon>
    </lineage>
</organism>
<accession>A0AA39UU95</accession>
<feature type="compositionally biased region" description="Polar residues" evidence="1">
    <location>
        <begin position="12"/>
        <end position="21"/>
    </location>
</feature>
<proteinExistence type="predicted"/>
<feature type="region of interest" description="Disordered" evidence="1">
    <location>
        <begin position="61"/>
        <end position="81"/>
    </location>
</feature>
<dbReference type="Proteomes" id="UP001175228">
    <property type="component" value="Unassembled WGS sequence"/>
</dbReference>
<protein>
    <submittedName>
        <fullName evidence="2">Uncharacterized protein</fullName>
    </submittedName>
</protein>
<keyword evidence="3" id="KW-1185">Reference proteome</keyword>
<dbReference type="AlphaFoldDB" id="A0AA39UU95"/>
<evidence type="ECO:0000256" key="1">
    <source>
        <dbReference type="SAM" id="MobiDB-lite"/>
    </source>
</evidence>
<dbReference type="EMBL" id="JAUEPU010000004">
    <property type="protein sequence ID" value="KAK0503532.1"/>
    <property type="molecule type" value="Genomic_DNA"/>
</dbReference>
<feature type="region of interest" description="Disordered" evidence="1">
    <location>
        <begin position="1"/>
        <end position="23"/>
    </location>
</feature>
<feature type="compositionally biased region" description="Acidic residues" evidence="1">
    <location>
        <begin position="66"/>
        <end position="81"/>
    </location>
</feature>
<evidence type="ECO:0000313" key="2">
    <source>
        <dbReference type="EMBL" id="KAK0503532.1"/>
    </source>
</evidence>
<comment type="caution">
    <text evidence="2">The sequence shown here is derived from an EMBL/GenBank/DDBJ whole genome shotgun (WGS) entry which is preliminary data.</text>
</comment>
<evidence type="ECO:0000313" key="3">
    <source>
        <dbReference type="Proteomes" id="UP001175228"/>
    </source>
</evidence>
<reference evidence="2" key="1">
    <citation type="submission" date="2023-06" db="EMBL/GenBank/DDBJ databases">
        <authorList>
            <consortium name="Lawrence Berkeley National Laboratory"/>
            <person name="Ahrendt S."/>
            <person name="Sahu N."/>
            <person name="Indic B."/>
            <person name="Wong-Bajracharya J."/>
            <person name="Merenyi Z."/>
            <person name="Ke H.-M."/>
            <person name="Monk M."/>
            <person name="Kocsube S."/>
            <person name="Drula E."/>
            <person name="Lipzen A."/>
            <person name="Balint B."/>
            <person name="Henrissat B."/>
            <person name="Andreopoulos B."/>
            <person name="Martin F.M."/>
            <person name="Harder C.B."/>
            <person name="Rigling D."/>
            <person name="Ford K.L."/>
            <person name="Foster G.D."/>
            <person name="Pangilinan J."/>
            <person name="Papanicolaou A."/>
            <person name="Barry K."/>
            <person name="LaButti K."/>
            <person name="Viragh M."/>
            <person name="Koriabine M."/>
            <person name="Yan M."/>
            <person name="Riley R."/>
            <person name="Champramary S."/>
            <person name="Plett K.L."/>
            <person name="Tsai I.J."/>
            <person name="Slot J."/>
            <person name="Sipos G."/>
            <person name="Plett J."/>
            <person name="Nagy L.G."/>
            <person name="Grigoriev I.V."/>
        </authorList>
    </citation>
    <scope>NUCLEOTIDE SEQUENCE</scope>
    <source>
        <strain evidence="2">HWK02</strain>
    </source>
</reference>
<feature type="compositionally biased region" description="Basic and acidic residues" evidence="1">
    <location>
        <begin position="144"/>
        <end position="156"/>
    </location>
</feature>
<name>A0AA39UU95_9AGAR</name>
<feature type="compositionally biased region" description="Polar residues" evidence="1">
    <location>
        <begin position="132"/>
        <end position="143"/>
    </location>
</feature>
<sequence length="156" mass="18118">MSPLQYHRNGSGPRQSTPPQSHSRRVLTIWKWPLLYPVYESPLSPRRQKVLFDFEDSFRVPVRREEDDEDNDSVSFPGEDEESLIAELSHDGWPYRTRRQQNSFDSLEHSFTRYHQISSLTTTLRSSFSCSQTHQGNSTSSNTRVDDDFRKGPGVP</sequence>
<gene>
    <name evidence="2" type="ORF">EDD18DRAFT_1138263</name>
</gene>
<feature type="region of interest" description="Disordered" evidence="1">
    <location>
        <begin position="130"/>
        <end position="156"/>
    </location>
</feature>